<keyword evidence="1" id="KW-0812">Transmembrane</keyword>
<proteinExistence type="predicted"/>
<keyword evidence="1" id="KW-0472">Membrane</keyword>
<evidence type="ECO:0008006" key="4">
    <source>
        <dbReference type="Google" id="ProtNLM"/>
    </source>
</evidence>
<dbReference type="STRING" id="227598.APY94_10375"/>
<dbReference type="RefSeq" id="WP_058939562.1">
    <property type="nucleotide sequence ID" value="NZ_LLYW01000036.1"/>
</dbReference>
<protein>
    <recommendedName>
        <fullName evidence="4">ABC transporter permease</fullName>
    </recommendedName>
</protein>
<feature type="transmembrane region" description="Helical" evidence="1">
    <location>
        <begin position="145"/>
        <end position="166"/>
    </location>
</feature>
<evidence type="ECO:0000313" key="2">
    <source>
        <dbReference type="EMBL" id="KUH32293.1"/>
    </source>
</evidence>
<keyword evidence="3" id="KW-1185">Reference proteome</keyword>
<feature type="transmembrane region" description="Helical" evidence="1">
    <location>
        <begin position="59"/>
        <end position="82"/>
    </location>
</feature>
<accession>A0A124EB27</accession>
<dbReference type="GO" id="GO:0140359">
    <property type="term" value="F:ABC-type transporter activity"/>
    <property type="evidence" value="ECO:0007669"/>
    <property type="project" value="InterPro"/>
</dbReference>
<dbReference type="EMBL" id="LLYW01000036">
    <property type="protein sequence ID" value="KUH32293.1"/>
    <property type="molecule type" value="Genomic_DNA"/>
</dbReference>
<dbReference type="OrthoDB" id="86287at2157"/>
<evidence type="ECO:0000313" key="3">
    <source>
        <dbReference type="Proteomes" id="UP000053462"/>
    </source>
</evidence>
<dbReference type="PANTHER" id="PTHR43471:SF13">
    <property type="entry name" value="ABC-2 TYPE TRANSPORT SYSTEM PERMEASE PROTEIN"/>
    <property type="match status" value="1"/>
</dbReference>
<dbReference type="Proteomes" id="UP000053462">
    <property type="component" value="Unassembled WGS sequence"/>
</dbReference>
<keyword evidence="1" id="KW-1133">Transmembrane helix</keyword>
<name>A0A124EB27_9EURY</name>
<evidence type="ECO:0000256" key="1">
    <source>
        <dbReference type="SAM" id="Phobius"/>
    </source>
</evidence>
<dbReference type="PANTHER" id="PTHR43471">
    <property type="entry name" value="ABC TRANSPORTER PERMEASE"/>
    <property type="match status" value="1"/>
</dbReference>
<organism evidence="2 3">
    <name type="scientific">Thermococcus celericrescens</name>
    <dbReference type="NCBI Taxonomy" id="227598"/>
    <lineage>
        <taxon>Archaea</taxon>
        <taxon>Methanobacteriati</taxon>
        <taxon>Methanobacteriota</taxon>
        <taxon>Thermococci</taxon>
        <taxon>Thermococcales</taxon>
        <taxon>Thermococcaceae</taxon>
        <taxon>Thermococcus</taxon>
    </lineage>
</organism>
<feature type="transmembrane region" description="Helical" evidence="1">
    <location>
        <begin position="103"/>
        <end position="133"/>
    </location>
</feature>
<gene>
    <name evidence="2" type="ORF">APY94_10375</name>
</gene>
<feature type="transmembrane region" description="Helical" evidence="1">
    <location>
        <begin position="308"/>
        <end position="327"/>
    </location>
</feature>
<dbReference type="AlphaFoldDB" id="A0A124EB27"/>
<comment type="caution">
    <text evidence="2">The sequence shown here is derived from an EMBL/GenBank/DDBJ whole genome shotgun (WGS) entry which is preliminary data.</text>
</comment>
<dbReference type="Pfam" id="PF12679">
    <property type="entry name" value="ABC2_membrane_2"/>
    <property type="match status" value="1"/>
</dbReference>
<dbReference type="GO" id="GO:0005886">
    <property type="term" value="C:plasma membrane"/>
    <property type="evidence" value="ECO:0007669"/>
    <property type="project" value="UniProtKB-SubCell"/>
</dbReference>
<reference evidence="2 3" key="1">
    <citation type="submission" date="2015-10" db="EMBL/GenBank/DDBJ databases">
        <title>Draft genome sequence of Thermococcus celericrescens strain DSM 17994.</title>
        <authorList>
            <person name="Hong S.-J."/>
            <person name="Park C.-E."/>
            <person name="Shin J.-H."/>
        </authorList>
    </citation>
    <scope>NUCLEOTIDE SEQUENCE [LARGE SCALE GENOMIC DNA]</scope>
    <source>
        <strain evidence="2 3">DSM 17994</strain>
    </source>
</reference>
<sequence>MIGAIASKEFRDYMTSRRFLVLFGFLLLITLLALAQVKTGMMTWRGMEGESPKVYEVMWGVTYYLGLIGGIFALALGFDAITRERENRTLKVLMGHPVYRDQVILGKLLGGAMTLAVAVVITFLVVLGTLMWMGVTVDGTSITRLAVYFFFAYLYLLVFFGIAVAFSAHSKSSGSALMYALVLFLAVTVVFEAVAPIVADHVAGPQPQPPQEAFTGYSENVTLEELQAQEKLWEEYDNLIQEWSKKYFDTIETVSSLSPRADFQQISEYVLNPHAQSWKDAMYSPGIEGPEQPTYSLAESLSFAKREIVFLLAYLIIGFVAAYLGFVRAEIR</sequence>
<feature type="transmembrane region" description="Helical" evidence="1">
    <location>
        <begin position="178"/>
        <end position="199"/>
    </location>
</feature>